<dbReference type="InterPro" id="IPR035681">
    <property type="entry name" value="ComA-like_MBL"/>
</dbReference>
<dbReference type="GO" id="GO:0005886">
    <property type="term" value="C:plasma membrane"/>
    <property type="evidence" value="ECO:0007669"/>
    <property type="project" value="UniProtKB-SubCell"/>
</dbReference>
<keyword evidence="5 6" id="KW-0472">Membrane</keyword>
<evidence type="ECO:0000256" key="5">
    <source>
        <dbReference type="ARBA" id="ARBA00023136"/>
    </source>
</evidence>
<feature type="transmembrane region" description="Helical" evidence="6">
    <location>
        <begin position="263"/>
        <end position="289"/>
    </location>
</feature>
<evidence type="ECO:0000256" key="1">
    <source>
        <dbReference type="ARBA" id="ARBA00004651"/>
    </source>
</evidence>
<sequence length="786" mass="87376">MNLNEINPPCINTRQYCVFLLALILGITTVQLQAKLTEGSLLSMCGLILGGLMLINRVLANNPLFHRVIIYMGIYLIGFSYAQHFATQRLAQRLPITLVGQSVKIVGRIISIPETNQFGQRFLLEPDIIYSETDWHPTQIQVAVNNKQLAIKAGERWVFEVKLKPVHGQINPASFDLESWFLQNNIAATATAKQSQRLADTPFHLANWKTVLQSWRGRLNEQTSEKLAHHPYSGVLKALALGEQSQISAEQWWRFSQTGITHLISISGLHITMLAGLVAALTRFIWRYIPQLNQVIPAPKAAILFGVCAATAYFIISGMGIPSQRTIIMLMIASALIWQHRPIPLSLAWLTALAIVLLVDPLAALSIGFWLSFLSVGILLWACANRIHPAARWREWLSSQWAATLAMLPLLLFIFGQFPLVSPLANIIAIPLISIVITPLALLGLIDPSGYLLRLAADLMADCDTILQWCTHLPLATWQHTQPPFYLLPPALVGVMLILLPRGFSGRYLGGLLLLPLLIFSPAKLPSGTFRAITLDVGQGLSVLIQTRHHALLFDTGTQSNADRVILPAFRYFNIGQLDTLLLSHNDNDHIGGGSILLQRWPIRQILHSLPAEHPIVQANATIKSVSECHAGQNWRWDDVQFNVLWPPADLVTRQDNAKGCVIRVANTQHSILITADIGKAEESALLSQAILPATDVLIVPHHGSKSSSSPEFIAATQPKYAVFSAGFMNRFGHPKLEIIERYQVNHAQPLITSQLGAVHFEFGDQLQMKAERQIHPHYWYTMPNQ</sequence>
<feature type="transmembrane region" description="Helical" evidence="6">
    <location>
        <begin position="13"/>
        <end position="32"/>
    </location>
</feature>
<evidence type="ECO:0000256" key="3">
    <source>
        <dbReference type="ARBA" id="ARBA00022692"/>
    </source>
</evidence>
<dbReference type="Gene3D" id="3.60.15.10">
    <property type="entry name" value="Ribonuclease Z/Hydroxyacylglutathione hydrolase-like"/>
    <property type="match status" value="1"/>
</dbReference>
<dbReference type="KEGG" id="cfon:HZU75_01900"/>
<evidence type="ECO:0000256" key="2">
    <source>
        <dbReference type="ARBA" id="ARBA00022475"/>
    </source>
</evidence>
<feature type="transmembrane region" description="Helical" evidence="6">
    <location>
        <begin position="365"/>
        <end position="384"/>
    </location>
</feature>
<dbReference type="GO" id="GO:0030420">
    <property type="term" value="P:establishment of competence for transformation"/>
    <property type="evidence" value="ECO:0007669"/>
    <property type="project" value="InterPro"/>
</dbReference>
<gene>
    <name evidence="8" type="ORF">HZU75_01900</name>
</gene>
<feature type="domain" description="Metallo-beta-lactamase" evidence="7">
    <location>
        <begin position="539"/>
        <end position="728"/>
    </location>
</feature>
<feature type="transmembrane region" description="Helical" evidence="6">
    <location>
        <begin position="64"/>
        <end position="82"/>
    </location>
</feature>
<dbReference type="AlphaFoldDB" id="A0A7D5ZEM5"/>
<dbReference type="InterPro" id="IPR036866">
    <property type="entry name" value="RibonucZ/Hydroxyglut_hydro"/>
</dbReference>
<dbReference type="Pfam" id="PF00753">
    <property type="entry name" value="Lactamase_B"/>
    <property type="match status" value="1"/>
</dbReference>
<evidence type="ECO:0000259" key="7">
    <source>
        <dbReference type="SMART" id="SM00849"/>
    </source>
</evidence>
<dbReference type="SUPFAM" id="SSF56281">
    <property type="entry name" value="Metallo-hydrolase/oxidoreductase"/>
    <property type="match status" value="1"/>
</dbReference>
<keyword evidence="9" id="KW-1185">Reference proteome</keyword>
<dbReference type="Proteomes" id="UP000510822">
    <property type="component" value="Chromosome"/>
</dbReference>
<dbReference type="EMBL" id="CP058952">
    <property type="protein sequence ID" value="QLI80389.1"/>
    <property type="molecule type" value="Genomic_DNA"/>
</dbReference>
<dbReference type="RefSeq" id="WP_180307531.1">
    <property type="nucleotide sequence ID" value="NZ_CP058952.1"/>
</dbReference>
<accession>A0A7D5ZEM5</accession>
<dbReference type="NCBIfam" id="TIGR00361">
    <property type="entry name" value="ComEC_Rec2"/>
    <property type="match status" value="1"/>
</dbReference>
<evidence type="ECO:0000256" key="4">
    <source>
        <dbReference type="ARBA" id="ARBA00022989"/>
    </source>
</evidence>
<keyword evidence="3 6" id="KW-0812">Transmembrane</keyword>
<feature type="transmembrane region" description="Helical" evidence="6">
    <location>
        <begin position="342"/>
        <end position="359"/>
    </location>
</feature>
<dbReference type="InterPro" id="IPR001279">
    <property type="entry name" value="Metallo-B-lactamas"/>
</dbReference>
<evidence type="ECO:0000313" key="8">
    <source>
        <dbReference type="EMBL" id="QLI80389.1"/>
    </source>
</evidence>
<dbReference type="PANTHER" id="PTHR30619:SF1">
    <property type="entry name" value="RECOMBINATION PROTEIN 2"/>
    <property type="match status" value="1"/>
</dbReference>
<evidence type="ECO:0000256" key="6">
    <source>
        <dbReference type="SAM" id="Phobius"/>
    </source>
</evidence>
<dbReference type="PANTHER" id="PTHR30619">
    <property type="entry name" value="DNA INTERNALIZATION/COMPETENCE PROTEIN COMEC/REC2"/>
    <property type="match status" value="1"/>
</dbReference>
<keyword evidence="4 6" id="KW-1133">Transmembrane helix</keyword>
<dbReference type="Pfam" id="PF03772">
    <property type="entry name" value="Competence"/>
    <property type="match status" value="1"/>
</dbReference>
<reference evidence="8 9" key="1">
    <citation type="journal article" date="2016" name="Int. J. Syst. Evol. Microbiol.">
        <title>Chitinibacter fontanus sp. nov., isolated from a spring.</title>
        <authorList>
            <person name="Sheu S.Y."/>
            <person name="Li Y.S."/>
            <person name="Young C.C."/>
            <person name="Chen W.M."/>
        </authorList>
    </citation>
    <scope>NUCLEOTIDE SEQUENCE [LARGE SCALE GENOMIC DNA]</scope>
    <source>
        <strain evidence="8 9">STM-7</strain>
    </source>
</reference>
<feature type="transmembrane region" description="Helical" evidence="6">
    <location>
        <begin position="301"/>
        <end position="321"/>
    </location>
</feature>
<organism evidence="8 9">
    <name type="scientific">Chitinibacter fontanus</name>
    <dbReference type="NCBI Taxonomy" id="1737446"/>
    <lineage>
        <taxon>Bacteria</taxon>
        <taxon>Pseudomonadati</taxon>
        <taxon>Pseudomonadota</taxon>
        <taxon>Betaproteobacteria</taxon>
        <taxon>Neisseriales</taxon>
        <taxon>Chitinibacteraceae</taxon>
        <taxon>Chitinibacter</taxon>
    </lineage>
</organism>
<feature type="transmembrane region" description="Helical" evidence="6">
    <location>
        <begin position="39"/>
        <end position="58"/>
    </location>
</feature>
<dbReference type="SMART" id="SM00849">
    <property type="entry name" value="Lactamase_B"/>
    <property type="match status" value="1"/>
</dbReference>
<comment type="subcellular location">
    <subcellularLocation>
        <location evidence="1">Cell membrane</location>
        <topology evidence="1">Multi-pass membrane protein</topology>
    </subcellularLocation>
</comment>
<feature type="transmembrane region" description="Helical" evidence="6">
    <location>
        <begin position="485"/>
        <end position="502"/>
    </location>
</feature>
<evidence type="ECO:0000313" key="9">
    <source>
        <dbReference type="Proteomes" id="UP000510822"/>
    </source>
</evidence>
<protein>
    <submittedName>
        <fullName evidence="8">DNA internalization-related competence protein ComEC/Rec2</fullName>
    </submittedName>
</protein>
<dbReference type="InterPro" id="IPR004477">
    <property type="entry name" value="ComEC_N"/>
</dbReference>
<dbReference type="InterPro" id="IPR004797">
    <property type="entry name" value="Competence_ComEC/Rec2"/>
</dbReference>
<feature type="transmembrane region" description="Helical" evidence="6">
    <location>
        <begin position="396"/>
        <end position="418"/>
    </location>
</feature>
<dbReference type="CDD" id="cd07731">
    <property type="entry name" value="ComA-like_MBL-fold"/>
    <property type="match status" value="1"/>
</dbReference>
<dbReference type="Pfam" id="PF13567">
    <property type="entry name" value="DUF4131"/>
    <property type="match status" value="1"/>
</dbReference>
<dbReference type="InterPro" id="IPR025405">
    <property type="entry name" value="DUF4131"/>
</dbReference>
<dbReference type="InterPro" id="IPR052159">
    <property type="entry name" value="Competence_DNA_uptake"/>
</dbReference>
<name>A0A7D5ZEM5_9NEIS</name>
<proteinExistence type="predicted"/>
<feature type="transmembrane region" description="Helical" evidence="6">
    <location>
        <begin position="424"/>
        <end position="446"/>
    </location>
</feature>
<dbReference type="NCBIfam" id="TIGR00360">
    <property type="entry name" value="ComEC_N-term"/>
    <property type="match status" value="1"/>
</dbReference>
<keyword evidence="2" id="KW-1003">Cell membrane</keyword>